<dbReference type="CDD" id="cd04179">
    <property type="entry name" value="DPM_DPG-synthase_like"/>
    <property type="match status" value="1"/>
</dbReference>
<dbReference type="InterPro" id="IPR050256">
    <property type="entry name" value="Glycosyltransferase_2"/>
</dbReference>
<dbReference type="Proteomes" id="UP000479226">
    <property type="component" value="Unassembled WGS sequence"/>
</dbReference>
<accession>A0ABX0D9A2</accession>
<evidence type="ECO:0000259" key="3">
    <source>
        <dbReference type="Pfam" id="PF00535"/>
    </source>
</evidence>
<dbReference type="PANTHER" id="PTHR48090:SF7">
    <property type="entry name" value="RFBJ PROTEIN"/>
    <property type="match status" value="1"/>
</dbReference>
<name>A0ABX0D9A2_9MICC</name>
<dbReference type="InterPro" id="IPR001173">
    <property type="entry name" value="Glyco_trans_2-like"/>
</dbReference>
<sequence length="324" mass="35647">MTYLGPTPAAKTVPSHGHPDQGHQDHANQDQWDDARWEHNEWRQDLAAAHTTGRHPSVSLVIPTLNEARNLPWVLRRIPDFVDQVLIVDGRSVDDTIEVARAVRPSVEIVLEPEKGKGAAIRAGFAASTGDLIVMIDGDGSMDPGEIGWYTALLSSGFDFVKGSRYLTGGTSDDLTWLRGQGNRALTGLANAACHRHFSDLCYGYVGLRRQCLPLLELSSSGFEIETELAVRASLAGLRIAEVPTHEWNRLSGNSNLRTFRDGWRVLHTLVREWSAWDSPTAGAMAESMQRIHYQELPVDISRSPSDPAELLHPAPLLRPAMGA</sequence>
<dbReference type="InterPro" id="IPR029044">
    <property type="entry name" value="Nucleotide-diphossugar_trans"/>
</dbReference>
<gene>
    <name evidence="4" type="ORF">G6N77_08335</name>
</gene>
<keyword evidence="5" id="KW-1185">Reference proteome</keyword>
<proteinExistence type="inferred from homology"/>
<evidence type="ECO:0000313" key="5">
    <source>
        <dbReference type="Proteomes" id="UP000479226"/>
    </source>
</evidence>
<evidence type="ECO:0000256" key="1">
    <source>
        <dbReference type="ARBA" id="ARBA00006739"/>
    </source>
</evidence>
<dbReference type="Pfam" id="PF00535">
    <property type="entry name" value="Glycos_transf_2"/>
    <property type="match status" value="1"/>
</dbReference>
<comment type="caution">
    <text evidence="4">The sequence shown here is derived from an EMBL/GenBank/DDBJ whole genome shotgun (WGS) entry which is preliminary data.</text>
</comment>
<feature type="domain" description="Glycosyltransferase 2-like" evidence="3">
    <location>
        <begin position="59"/>
        <end position="211"/>
    </location>
</feature>
<dbReference type="Gene3D" id="3.90.550.10">
    <property type="entry name" value="Spore Coat Polysaccharide Biosynthesis Protein SpsA, Chain A"/>
    <property type="match status" value="1"/>
</dbReference>
<dbReference type="RefSeq" id="WP_165181566.1">
    <property type="nucleotide sequence ID" value="NZ_JAAKZI010000011.1"/>
</dbReference>
<dbReference type="PANTHER" id="PTHR48090">
    <property type="entry name" value="UNDECAPRENYL-PHOSPHATE 4-DEOXY-4-FORMAMIDO-L-ARABINOSE TRANSFERASE-RELATED"/>
    <property type="match status" value="1"/>
</dbReference>
<protein>
    <submittedName>
        <fullName evidence="4">Glycosyltransferase family 2 protein</fullName>
    </submittedName>
</protein>
<comment type="similarity">
    <text evidence="1">Belongs to the glycosyltransferase 2 family.</text>
</comment>
<feature type="compositionally biased region" description="Basic and acidic residues" evidence="2">
    <location>
        <begin position="17"/>
        <end position="28"/>
    </location>
</feature>
<reference evidence="4 5" key="1">
    <citation type="submission" date="2020-02" db="EMBL/GenBank/DDBJ databases">
        <title>Genome sequence of the type strain DSM 27180 of Arthrobacter silviterrae.</title>
        <authorList>
            <person name="Gao J."/>
            <person name="Sun J."/>
        </authorList>
    </citation>
    <scope>NUCLEOTIDE SEQUENCE [LARGE SCALE GENOMIC DNA]</scope>
    <source>
        <strain evidence="4 5">DSM 27180</strain>
    </source>
</reference>
<feature type="region of interest" description="Disordered" evidence="2">
    <location>
        <begin position="1"/>
        <end position="28"/>
    </location>
</feature>
<dbReference type="EMBL" id="JAAKZI010000011">
    <property type="protein sequence ID" value="NGN83464.1"/>
    <property type="molecule type" value="Genomic_DNA"/>
</dbReference>
<feature type="region of interest" description="Disordered" evidence="2">
    <location>
        <begin position="305"/>
        <end position="324"/>
    </location>
</feature>
<organism evidence="4 5">
    <name type="scientific">Arthrobacter silviterrae</name>
    <dbReference type="NCBI Taxonomy" id="2026658"/>
    <lineage>
        <taxon>Bacteria</taxon>
        <taxon>Bacillati</taxon>
        <taxon>Actinomycetota</taxon>
        <taxon>Actinomycetes</taxon>
        <taxon>Micrococcales</taxon>
        <taxon>Micrococcaceae</taxon>
        <taxon>Arthrobacter</taxon>
    </lineage>
</organism>
<evidence type="ECO:0000313" key="4">
    <source>
        <dbReference type="EMBL" id="NGN83464.1"/>
    </source>
</evidence>
<evidence type="ECO:0000256" key="2">
    <source>
        <dbReference type="SAM" id="MobiDB-lite"/>
    </source>
</evidence>
<dbReference type="SUPFAM" id="SSF53448">
    <property type="entry name" value="Nucleotide-diphospho-sugar transferases"/>
    <property type="match status" value="1"/>
</dbReference>